<dbReference type="STRING" id="640081.Dsui_2829"/>
<evidence type="ECO:0000256" key="1">
    <source>
        <dbReference type="SAM" id="MobiDB-lite"/>
    </source>
</evidence>
<organism evidence="2 3">
    <name type="scientific">Azospira oryzae (strain ATCC BAA-33 / DSM 13638 / PS)</name>
    <name type="common">Dechlorosoma suillum</name>
    <dbReference type="NCBI Taxonomy" id="640081"/>
    <lineage>
        <taxon>Bacteria</taxon>
        <taxon>Pseudomonadati</taxon>
        <taxon>Pseudomonadota</taxon>
        <taxon>Betaproteobacteria</taxon>
        <taxon>Rhodocyclales</taxon>
        <taxon>Rhodocyclaceae</taxon>
        <taxon>Azospira</taxon>
    </lineage>
</organism>
<dbReference type="eggNOG" id="ENOG5033262">
    <property type="taxonomic scope" value="Bacteria"/>
</dbReference>
<dbReference type="RefSeq" id="WP_014237849.1">
    <property type="nucleotide sequence ID" value="NC_016616.1"/>
</dbReference>
<dbReference type="KEGG" id="dsu:Dsui_2829"/>
<accession>G8QFQ5</accession>
<reference evidence="2 3" key="1">
    <citation type="journal article" date="2012" name="J. Bacteriol.">
        <title>Complete genome sequence of the anaerobic perchlorate-reducing bacterium Azospira suillum strain PS.</title>
        <authorList>
            <person name="Byrne-Bailey K.G."/>
            <person name="Coates J.D."/>
        </authorList>
    </citation>
    <scope>NUCLEOTIDE SEQUENCE [LARGE SCALE GENOMIC DNA]</scope>
    <source>
        <strain evidence="3">ATCC BAA-33 / DSM 13638 / PS</strain>
    </source>
</reference>
<dbReference type="EMBL" id="CP003153">
    <property type="protein sequence ID" value="AEV27168.1"/>
    <property type="molecule type" value="Genomic_DNA"/>
</dbReference>
<dbReference type="AlphaFoldDB" id="G8QFQ5"/>
<protein>
    <submittedName>
        <fullName evidence="2">Uncharacterized protein</fullName>
    </submittedName>
</protein>
<sequence>MTYDDFVDCLGRARLSIRGFSRLVCTHANTFTNYAKDGHVPDHWAIVVTLIAEMARREVDFKGPLSQLELTPKKERGGAAKGKFGGTKQPDMFIDKKARSATTKDVLP</sequence>
<evidence type="ECO:0000313" key="2">
    <source>
        <dbReference type="EMBL" id="AEV27168.1"/>
    </source>
</evidence>
<proteinExistence type="predicted"/>
<dbReference type="OrthoDB" id="8907865at2"/>
<feature type="region of interest" description="Disordered" evidence="1">
    <location>
        <begin position="70"/>
        <end position="108"/>
    </location>
</feature>
<name>G8QFQ5_AZOOP</name>
<gene>
    <name evidence="2" type="ordered locus">Dsui_2829</name>
</gene>
<dbReference type="HOGENOM" id="CLU_171761_0_0_4"/>
<evidence type="ECO:0000313" key="3">
    <source>
        <dbReference type="Proteomes" id="UP000005633"/>
    </source>
</evidence>
<dbReference type="Proteomes" id="UP000005633">
    <property type="component" value="Chromosome"/>
</dbReference>